<evidence type="ECO:0000313" key="4">
    <source>
        <dbReference type="Proteomes" id="UP001474120"/>
    </source>
</evidence>
<feature type="transmembrane region" description="Helical" evidence="1">
    <location>
        <begin position="140"/>
        <end position="161"/>
    </location>
</feature>
<dbReference type="Pfam" id="PF04235">
    <property type="entry name" value="DUF418"/>
    <property type="match status" value="1"/>
</dbReference>
<feature type="transmembrane region" description="Helical" evidence="1">
    <location>
        <begin position="116"/>
        <end position="133"/>
    </location>
</feature>
<dbReference type="Proteomes" id="UP001474120">
    <property type="component" value="Unassembled WGS sequence"/>
</dbReference>
<dbReference type="EMBL" id="JBCDNA010000003">
    <property type="protein sequence ID" value="MEL4457306.1"/>
    <property type="molecule type" value="Genomic_DNA"/>
</dbReference>
<evidence type="ECO:0000259" key="2">
    <source>
        <dbReference type="Pfam" id="PF04235"/>
    </source>
</evidence>
<keyword evidence="1" id="KW-1133">Transmembrane helix</keyword>
<proteinExistence type="predicted"/>
<dbReference type="PANTHER" id="PTHR30590:SF2">
    <property type="entry name" value="INNER MEMBRANE PROTEIN"/>
    <property type="match status" value="1"/>
</dbReference>
<keyword evidence="4" id="KW-1185">Reference proteome</keyword>
<dbReference type="InterPro" id="IPR007349">
    <property type="entry name" value="DUF418"/>
</dbReference>
<evidence type="ECO:0000256" key="1">
    <source>
        <dbReference type="SAM" id="Phobius"/>
    </source>
</evidence>
<name>A0ABU9L4F0_9FLAO</name>
<feature type="transmembrane region" description="Helical" evidence="1">
    <location>
        <begin position="92"/>
        <end position="110"/>
    </location>
</feature>
<feature type="transmembrane region" description="Helical" evidence="1">
    <location>
        <begin position="357"/>
        <end position="377"/>
    </location>
</feature>
<dbReference type="PANTHER" id="PTHR30590">
    <property type="entry name" value="INNER MEMBRANE PROTEIN"/>
    <property type="match status" value="1"/>
</dbReference>
<accession>A0ABU9L4F0</accession>
<feature type="transmembrane region" description="Helical" evidence="1">
    <location>
        <begin position="56"/>
        <end position="80"/>
    </location>
</feature>
<dbReference type="InterPro" id="IPR052529">
    <property type="entry name" value="Bact_Transport_Assoc"/>
</dbReference>
<dbReference type="RefSeq" id="WP_342161469.1">
    <property type="nucleotide sequence ID" value="NZ_JBCDNA010000003.1"/>
</dbReference>
<feature type="transmembrane region" description="Helical" evidence="1">
    <location>
        <begin position="328"/>
        <end position="351"/>
    </location>
</feature>
<comment type="caution">
    <text evidence="3">The sequence shown here is derived from an EMBL/GenBank/DDBJ whole genome shotgun (WGS) entry which is preliminary data.</text>
</comment>
<protein>
    <submittedName>
        <fullName evidence="3">DUF418 domain-containing protein</fullName>
    </submittedName>
</protein>
<organism evidence="3 4">
    <name type="scientific">Lutimonas vermicola</name>
    <dbReference type="NCBI Taxonomy" id="414288"/>
    <lineage>
        <taxon>Bacteria</taxon>
        <taxon>Pseudomonadati</taxon>
        <taxon>Bacteroidota</taxon>
        <taxon>Flavobacteriia</taxon>
        <taxon>Flavobacteriales</taxon>
        <taxon>Flavobacteriaceae</taxon>
        <taxon>Lutimonas</taxon>
    </lineage>
</organism>
<feature type="domain" description="DUF418" evidence="2">
    <location>
        <begin position="230"/>
        <end position="396"/>
    </location>
</feature>
<gene>
    <name evidence="3" type="ORF">AABB81_15470</name>
</gene>
<reference evidence="3 4" key="1">
    <citation type="submission" date="2024-04" db="EMBL/GenBank/DDBJ databases">
        <title>whole genome sequencing of Lutimonas vermicola strain IMCC1616.</title>
        <authorList>
            <person name="Bae S.S."/>
        </authorList>
    </citation>
    <scope>NUCLEOTIDE SEQUENCE [LARGE SCALE GENOMIC DNA]</scope>
    <source>
        <strain evidence="3 4">IMCC1616</strain>
    </source>
</reference>
<feature type="transmembrane region" description="Helical" evidence="1">
    <location>
        <begin position="15"/>
        <end position="36"/>
    </location>
</feature>
<feature type="transmembrane region" description="Helical" evidence="1">
    <location>
        <begin position="291"/>
        <end position="308"/>
    </location>
</feature>
<keyword evidence="1" id="KW-0812">Transmembrane</keyword>
<keyword evidence="1" id="KW-0472">Membrane</keyword>
<feature type="transmembrane region" description="Helical" evidence="1">
    <location>
        <begin position="213"/>
        <end position="230"/>
    </location>
</feature>
<evidence type="ECO:0000313" key="3">
    <source>
        <dbReference type="EMBL" id="MEL4457306.1"/>
    </source>
</evidence>
<feature type="transmembrane region" description="Helical" evidence="1">
    <location>
        <begin position="251"/>
        <end position="271"/>
    </location>
</feature>
<sequence length="405" mass="46321">MTSLIKTKRIISIDALRGFALAGVVLVHMIEQYMAGPAPEGFMEGVNGLPDQIVQGLLQLFFAGKFFALFSIIFGLSFAIQMHSAEEKNIKFGGRFIWRAVLLFVIGYVHQLFYRGDILTIYAVLAPFLIPFYKVPAKWILITAGLIFLGIPRFIAFYIFGGESITGIHPMMDTNNEQVLTYFDSIQNGSLIEVFKSNAVYGMLTKIDFQMSIFGRFYYTFGYFLIGLWLGKTGVFKDIAGHAKKIKNIMLWAIAGLLVSVVITFATFATIAQPVDNASLHFTFGMNFMDWINISMSTIILCGFLLLFQRDIWEKRLTFFAPYGRMALTNYVLQSVIGTFIFFGWGLGYLGQIRYSYLFLMGLLIIALQSLLSKYWLKRFKYGPLEWLWRSATYMKWQPFLRTEQ</sequence>